<dbReference type="GO" id="GO:0000724">
    <property type="term" value="P:double-strand break repair via homologous recombination"/>
    <property type="evidence" value="ECO:0007669"/>
    <property type="project" value="TreeGrafter"/>
</dbReference>
<feature type="compositionally biased region" description="Low complexity" evidence="6">
    <location>
        <begin position="110"/>
        <end position="129"/>
    </location>
</feature>
<feature type="domain" description="Helicase ATP-binding" evidence="7">
    <location>
        <begin position="163"/>
        <end position="270"/>
    </location>
</feature>
<sequence>MSSSDDGSDFEIIGQALNTKKQPTAYGSRANKAPAASSSRSTLAQRSAEPSRTAARTERTVVVDEETGAQIREIDDELASIHEQIQALLVLEDELKEKRTTLLNLAKSSKSRAAPSAPVRPAPSASASRDYTRSDFDWSKLLKARLKEVWGYSKFRFCQEAVCNAALDGRDAVIIMPTGSGKSICYQLPALLSEGLTVVVSPLISLMLDQVLNLREVDVEAEHLSAAVPRQETAEILKGIREGTSTIKLLYVTPERVAKSKTLMSALQKA</sequence>
<dbReference type="InterPro" id="IPR027417">
    <property type="entry name" value="P-loop_NTPase"/>
</dbReference>
<keyword evidence="2" id="KW-0238">DNA-binding</keyword>
<dbReference type="Gene3D" id="3.40.50.300">
    <property type="entry name" value="P-loop containing nucleotide triphosphate hydrolases"/>
    <property type="match status" value="1"/>
</dbReference>
<dbReference type="GO" id="GO:0005524">
    <property type="term" value="F:ATP binding"/>
    <property type="evidence" value="ECO:0007669"/>
    <property type="project" value="InterPro"/>
</dbReference>
<accession>A0A8X7N9N6</accession>
<dbReference type="GO" id="GO:0043138">
    <property type="term" value="F:3'-5' DNA helicase activity"/>
    <property type="evidence" value="ECO:0007669"/>
    <property type="project" value="UniProtKB-EC"/>
</dbReference>
<dbReference type="GO" id="GO:0005694">
    <property type="term" value="C:chromosome"/>
    <property type="evidence" value="ECO:0007669"/>
    <property type="project" value="TreeGrafter"/>
</dbReference>
<dbReference type="PANTHER" id="PTHR13710">
    <property type="entry name" value="DNA HELICASE RECQ FAMILY MEMBER"/>
    <property type="match status" value="1"/>
</dbReference>
<evidence type="ECO:0000256" key="3">
    <source>
        <dbReference type="ARBA" id="ARBA00023235"/>
    </source>
</evidence>
<dbReference type="InterPro" id="IPR011545">
    <property type="entry name" value="DEAD/DEAH_box_helicase_dom"/>
</dbReference>
<protein>
    <recommendedName>
        <fullName evidence="5">DNA 3'-5' helicase</fullName>
        <ecNumber evidence="5">5.6.2.4</ecNumber>
    </recommendedName>
</protein>
<dbReference type="Pfam" id="PF00270">
    <property type="entry name" value="DEAD"/>
    <property type="match status" value="1"/>
</dbReference>
<reference evidence="8" key="2">
    <citation type="journal article" date="2019" name="IMA Fungus">
        <title>Genome sequencing and comparison of five Tilletia species to identify candidate genes for the detection of regulated species infecting wheat.</title>
        <authorList>
            <person name="Nguyen H.D.T."/>
            <person name="Sultana T."/>
            <person name="Kesanakurti P."/>
            <person name="Hambleton S."/>
        </authorList>
    </citation>
    <scope>NUCLEOTIDE SEQUENCE</scope>
    <source>
        <strain evidence="8">DAOMC 236422</strain>
    </source>
</reference>
<dbReference type="EMBL" id="LWDG02000076">
    <property type="protein sequence ID" value="KAE8269836.1"/>
    <property type="molecule type" value="Genomic_DNA"/>
</dbReference>
<evidence type="ECO:0000256" key="1">
    <source>
        <dbReference type="ARBA" id="ARBA00005446"/>
    </source>
</evidence>
<dbReference type="AlphaFoldDB" id="A0A8X7N9N6"/>
<organism evidence="8 9">
    <name type="scientific">Tilletia walkeri</name>
    <dbReference type="NCBI Taxonomy" id="117179"/>
    <lineage>
        <taxon>Eukaryota</taxon>
        <taxon>Fungi</taxon>
        <taxon>Dikarya</taxon>
        <taxon>Basidiomycota</taxon>
        <taxon>Ustilaginomycotina</taxon>
        <taxon>Exobasidiomycetes</taxon>
        <taxon>Tilletiales</taxon>
        <taxon>Tilletiaceae</taxon>
        <taxon>Tilletia</taxon>
    </lineage>
</organism>
<gene>
    <name evidence="8" type="ORF">A4X09_0g2518</name>
</gene>
<dbReference type="PANTHER" id="PTHR13710:SF105">
    <property type="entry name" value="ATP-DEPENDENT DNA HELICASE Q1"/>
    <property type="match status" value="1"/>
</dbReference>
<evidence type="ECO:0000256" key="5">
    <source>
        <dbReference type="ARBA" id="ARBA00034808"/>
    </source>
</evidence>
<feature type="region of interest" description="Disordered" evidence="6">
    <location>
        <begin position="1"/>
        <end position="61"/>
    </location>
</feature>
<evidence type="ECO:0000256" key="2">
    <source>
        <dbReference type="ARBA" id="ARBA00023125"/>
    </source>
</evidence>
<dbReference type="InterPro" id="IPR014001">
    <property type="entry name" value="Helicase_ATP-bd"/>
</dbReference>
<dbReference type="Proteomes" id="UP000078113">
    <property type="component" value="Unassembled WGS sequence"/>
</dbReference>
<keyword evidence="9" id="KW-1185">Reference proteome</keyword>
<dbReference type="GO" id="GO:0005737">
    <property type="term" value="C:cytoplasm"/>
    <property type="evidence" value="ECO:0007669"/>
    <property type="project" value="TreeGrafter"/>
</dbReference>
<dbReference type="EC" id="5.6.2.4" evidence="5"/>
<dbReference type="GO" id="GO:0009378">
    <property type="term" value="F:four-way junction helicase activity"/>
    <property type="evidence" value="ECO:0007669"/>
    <property type="project" value="TreeGrafter"/>
</dbReference>
<evidence type="ECO:0000313" key="9">
    <source>
        <dbReference type="Proteomes" id="UP000078113"/>
    </source>
</evidence>
<feature type="region of interest" description="Disordered" evidence="6">
    <location>
        <begin position="110"/>
        <end position="130"/>
    </location>
</feature>
<reference evidence="8" key="1">
    <citation type="submission" date="2016-04" db="EMBL/GenBank/DDBJ databases">
        <authorList>
            <person name="Nguyen H.D."/>
            <person name="Samba Siva P."/>
            <person name="Cullis J."/>
            <person name="Levesque C.A."/>
            <person name="Hambleton S."/>
        </authorList>
    </citation>
    <scope>NUCLEOTIDE SEQUENCE</scope>
    <source>
        <strain evidence="8">DAOMC 236422</strain>
    </source>
</reference>
<comment type="catalytic activity">
    <reaction evidence="4">
        <text>Couples ATP hydrolysis with the unwinding of duplex DNA by translocating in the 3'-5' direction.</text>
        <dbReference type="EC" id="5.6.2.4"/>
    </reaction>
</comment>
<dbReference type="PROSITE" id="PS51192">
    <property type="entry name" value="HELICASE_ATP_BIND_1"/>
    <property type="match status" value="1"/>
</dbReference>
<comment type="similarity">
    <text evidence="1">Belongs to the helicase family. RecQ subfamily.</text>
</comment>
<dbReference type="SUPFAM" id="SSF52540">
    <property type="entry name" value="P-loop containing nucleoside triphosphate hydrolases"/>
    <property type="match status" value="1"/>
</dbReference>
<comment type="caution">
    <text evidence="8">The sequence shown here is derived from an EMBL/GenBank/DDBJ whole genome shotgun (WGS) entry which is preliminary data.</text>
</comment>
<name>A0A8X7N9N6_9BASI</name>
<evidence type="ECO:0000256" key="6">
    <source>
        <dbReference type="SAM" id="MobiDB-lite"/>
    </source>
</evidence>
<feature type="compositionally biased region" description="Polar residues" evidence="6">
    <location>
        <begin position="36"/>
        <end position="50"/>
    </location>
</feature>
<evidence type="ECO:0000313" key="8">
    <source>
        <dbReference type="EMBL" id="KAE8269836.1"/>
    </source>
</evidence>
<evidence type="ECO:0000256" key="4">
    <source>
        <dbReference type="ARBA" id="ARBA00034617"/>
    </source>
</evidence>
<dbReference type="GO" id="GO:0003677">
    <property type="term" value="F:DNA binding"/>
    <property type="evidence" value="ECO:0007669"/>
    <property type="project" value="UniProtKB-KW"/>
</dbReference>
<keyword evidence="3" id="KW-0413">Isomerase</keyword>
<evidence type="ECO:0000259" key="7">
    <source>
        <dbReference type="PROSITE" id="PS51192"/>
    </source>
</evidence>
<proteinExistence type="inferred from homology"/>